<evidence type="ECO:0000313" key="3">
    <source>
        <dbReference type="Proteomes" id="UP001208570"/>
    </source>
</evidence>
<dbReference type="InterPro" id="IPR027417">
    <property type="entry name" value="P-loop_NTPase"/>
</dbReference>
<keyword evidence="1" id="KW-1133">Transmembrane helix</keyword>
<dbReference type="AlphaFoldDB" id="A0AAD9J1D7"/>
<protein>
    <recommendedName>
        <fullName evidence="4">Sulfotransferase domain-containing protein</fullName>
    </recommendedName>
</protein>
<dbReference type="Proteomes" id="UP001208570">
    <property type="component" value="Unassembled WGS sequence"/>
</dbReference>
<dbReference type="SUPFAM" id="SSF52540">
    <property type="entry name" value="P-loop containing nucleoside triphosphate hydrolases"/>
    <property type="match status" value="1"/>
</dbReference>
<dbReference type="EMBL" id="JAODUP010000749">
    <property type="protein sequence ID" value="KAK2144513.1"/>
    <property type="molecule type" value="Genomic_DNA"/>
</dbReference>
<gene>
    <name evidence="2" type="ORF">LSH36_749g00002</name>
</gene>
<organism evidence="2 3">
    <name type="scientific">Paralvinella palmiformis</name>
    <dbReference type="NCBI Taxonomy" id="53620"/>
    <lineage>
        <taxon>Eukaryota</taxon>
        <taxon>Metazoa</taxon>
        <taxon>Spiralia</taxon>
        <taxon>Lophotrochozoa</taxon>
        <taxon>Annelida</taxon>
        <taxon>Polychaeta</taxon>
        <taxon>Sedentaria</taxon>
        <taxon>Canalipalpata</taxon>
        <taxon>Terebellida</taxon>
        <taxon>Terebelliformia</taxon>
        <taxon>Alvinellidae</taxon>
        <taxon>Paralvinella</taxon>
    </lineage>
</organism>
<proteinExistence type="predicted"/>
<keyword evidence="1" id="KW-0472">Membrane</keyword>
<evidence type="ECO:0008006" key="4">
    <source>
        <dbReference type="Google" id="ProtNLM"/>
    </source>
</evidence>
<keyword evidence="3" id="KW-1185">Reference proteome</keyword>
<evidence type="ECO:0000313" key="2">
    <source>
        <dbReference type="EMBL" id="KAK2144513.1"/>
    </source>
</evidence>
<evidence type="ECO:0000256" key="1">
    <source>
        <dbReference type="SAM" id="Phobius"/>
    </source>
</evidence>
<dbReference type="PANTHER" id="PTHR33844">
    <property type="entry name" value="SULFOTRANSFER_1 DOMAIN-CONTAINING PROTEIN"/>
    <property type="match status" value="1"/>
</dbReference>
<dbReference type="PANTHER" id="PTHR33844:SF1">
    <property type="entry name" value="SULFOTRANSFERASE DOMAIN-CONTAINING PROTEIN"/>
    <property type="match status" value="1"/>
</dbReference>
<comment type="caution">
    <text evidence="2">The sequence shown here is derived from an EMBL/GenBank/DDBJ whole genome shotgun (WGS) entry which is preliminary data.</text>
</comment>
<sequence>MSTDGLKRLVSEWHKNSYFQNKSMLPDSSPNIELLHAAIDVDKTTKETLFSSLISSMVPYLRVIQRSSKLLGFIVLRFLVTCVLAAYYLIDGTWLAVRRSRRPENYECSARVLDILGRHKYDTLVNLNSISDFILLHRGFDHPGRILADEVSLYEVNDEQAVFVETPPGVEVWRGRLNSFHAIAQLENAVRVVVLPIESFYRLADEFGDPKGKLVFIMNTARCGSTLLSQIYEKTDEFLSLSEPTGINCLRRFVGHEDDASVQYHARAIIRVLCKPTHLSNFAIKITPNSTKIVPLLKRLYPNASFVFIYRDVLPVCKSMYKIWKELPMGRLNIILCKFAPWIYLPALNFSRYYDPVLPEERFRVIPGYGQGCLLWANVIGMYRRFRRSGIDIAAVKYEDLVQDKELAVRRLFQYNGISLTLVEPALRAFESDSQANSLISMEVLKKTKLPPFTDDMKTETNKICVHYELPKIGESCVLEGTITRE</sequence>
<feature type="transmembrane region" description="Helical" evidence="1">
    <location>
        <begin position="70"/>
        <end position="90"/>
    </location>
</feature>
<name>A0AAD9J1D7_9ANNE</name>
<accession>A0AAD9J1D7</accession>
<keyword evidence="1" id="KW-0812">Transmembrane</keyword>
<reference evidence="2" key="1">
    <citation type="journal article" date="2023" name="Mol. Biol. Evol.">
        <title>Third-Generation Sequencing Reveals the Adaptive Role of the Epigenome in Three Deep-Sea Polychaetes.</title>
        <authorList>
            <person name="Perez M."/>
            <person name="Aroh O."/>
            <person name="Sun Y."/>
            <person name="Lan Y."/>
            <person name="Juniper S.K."/>
            <person name="Young C.R."/>
            <person name="Angers B."/>
            <person name="Qian P.Y."/>
        </authorList>
    </citation>
    <scope>NUCLEOTIDE SEQUENCE</scope>
    <source>
        <strain evidence="2">P08H-3</strain>
    </source>
</reference>
<dbReference type="Gene3D" id="3.40.50.300">
    <property type="entry name" value="P-loop containing nucleotide triphosphate hydrolases"/>
    <property type="match status" value="1"/>
</dbReference>